<feature type="domain" description="Ice-binding protein C-terminal" evidence="2">
    <location>
        <begin position="205"/>
        <end position="229"/>
    </location>
</feature>
<keyword evidence="4" id="KW-1185">Reference proteome</keyword>
<dbReference type="InterPro" id="IPR013424">
    <property type="entry name" value="Ice-binding_C"/>
</dbReference>
<accession>A0ABT6FJ45</accession>
<dbReference type="EMBL" id="JARRAG010000002">
    <property type="protein sequence ID" value="MDG3007602.1"/>
    <property type="molecule type" value="Genomic_DNA"/>
</dbReference>
<comment type="caution">
    <text evidence="3">The sequence shown here is derived from an EMBL/GenBank/DDBJ whole genome shotgun (WGS) entry which is preliminary data.</text>
</comment>
<protein>
    <submittedName>
        <fullName evidence="3">PEP-CTERM sorting domain-containing protein</fullName>
    </submittedName>
</protein>
<feature type="signal peptide" evidence="1">
    <location>
        <begin position="1"/>
        <end position="23"/>
    </location>
</feature>
<evidence type="ECO:0000259" key="2">
    <source>
        <dbReference type="Pfam" id="PF07589"/>
    </source>
</evidence>
<sequence length="233" mass="23802">MRKLLWIAAASLAAALGMGRADAGSIVEYSLTGVPGDTVAVNPTLEADHVAGMQLVRGGGLLPNTAGNSFNSRGWNTLATDDYVELGFTVDAGYVATVDQFIVATRSSSTGPGSVDVNVSVDGGAFQTLATFLQVTDTFKNSIVDLGLTVHSSLVLRLMVDMDNPVAARGGAIGATGTFRVSDYLAGGVFSPTRLTGSVSLAPSAVPEPSSVLLLGGGAFGVVALRVRRRAGR</sequence>
<proteinExistence type="predicted"/>
<dbReference type="Proteomes" id="UP001216907">
    <property type="component" value="Unassembled WGS sequence"/>
</dbReference>
<evidence type="ECO:0000313" key="3">
    <source>
        <dbReference type="EMBL" id="MDG3007602.1"/>
    </source>
</evidence>
<reference evidence="3 4" key="1">
    <citation type="submission" date="2023-03" db="EMBL/GenBank/DDBJ databases">
        <title>Paludisphaera mucosa sp. nov. a novel planctomycete from northern fen.</title>
        <authorList>
            <person name="Ivanova A."/>
        </authorList>
    </citation>
    <scope>NUCLEOTIDE SEQUENCE [LARGE SCALE GENOMIC DNA]</scope>
    <source>
        <strain evidence="3 4">Pla2</strain>
    </source>
</reference>
<gene>
    <name evidence="3" type="ORF">PZE19_27885</name>
</gene>
<evidence type="ECO:0000256" key="1">
    <source>
        <dbReference type="SAM" id="SignalP"/>
    </source>
</evidence>
<keyword evidence="1" id="KW-0732">Signal</keyword>
<dbReference type="RefSeq" id="WP_277863877.1">
    <property type="nucleotide sequence ID" value="NZ_JARRAG010000002.1"/>
</dbReference>
<dbReference type="Pfam" id="PF07589">
    <property type="entry name" value="PEP-CTERM"/>
    <property type="match status" value="1"/>
</dbReference>
<name>A0ABT6FJ45_9BACT</name>
<organism evidence="3 4">
    <name type="scientific">Paludisphaera mucosa</name>
    <dbReference type="NCBI Taxonomy" id="3030827"/>
    <lineage>
        <taxon>Bacteria</taxon>
        <taxon>Pseudomonadati</taxon>
        <taxon>Planctomycetota</taxon>
        <taxon>Planctomycetia</taxon>
        <taxon>Isosphaerales</taxon>
        <taxon>Isosphaeraceae</taxon>
        <taxon>Paludisphaera</taxon>
    </lineage>
</organism>
<evidence type="ECO:0000313" key="4">
    <source>
        <dbReference type="Proteomes" id="UP001216907"/>
    </source>
</evidence>
<dbReference type="NCBIfam" id="TIGR02595">
    <property type="entry name" value="PEP_CTERM"/>
    <property type="match status" value="1"/>
</dbReference>
<feature type="chain" id="PRO_5046390378" evidence="1">
    <location>
        <begin position="24"/>
        <end position="233"/>
    </location>
</feature>